<evidence type="ECO:0000256" key="8">
    <source>
        <dbReference type="ARBA" id="ARBA00023235"/>
    </source>
</evidence>
<dbReference type="InterPro" id="IPR036291">
    <property type="entry name" value="NAD(P)-bd_dom_sf"/>
</dbReference>
<gene>
    <name evidence="11" type="ORF">CLV39_1363</name>
</gene>
<dbReference type="GO" id="GO:0006012">
    <property type="term" value="P:galactose metabolic process"/>
    <property type="evidence" value="ECO:0007669"/>
    <property type="project" value="UniProtKB-UniPathway"/>
</dbReference>
<feature type="domain" description="NAD(P)-binding" evidence="10">
    <location>
        <begin position="7"/>
        <end position="322"/>
    </location>
</feature>
<evidence type="ECO:0000256" key="3">
    <source>
        <dbReference type="ARBA" id="ARBA00004947"/>
    </source>
</evidence>
<reference evidence="11 12" key="1">
    <citation type="submission" date="2018-10" db="EMBL/GenBank/DDBJ databases">
        <title>Genomic Encyclopedia of Archaeal and Bacterial Type Strains, Phase II (KMG-II): from individual species to whole genera.</title>
        <authorList>
            <person name="Goeker M."/>
        </authorList>
    </citation>
    <scope>NUCLEOTIDE SEQUENCE [LARGE SCALE GENOMIC DNA]</scope>
    <source>
        <strain evidence="11 12">VM1</strain>
    </source>
</reference>
<dbReference type="Gene3D" id="3.40.50.720">
    <property type="entry name" value="NAD(P)-binding Rossmann-like Domain"/>
    <property type="match status" value="1"/>
</dbReference>
<comment type="pathway">
    <text evidence="3 9">Carbohydrate metabolism; galactose metabolism.</text>
</comment>
<name>A0A3M0B820_9AQUI</name>
<dbReference type="NCBIfam" id="TIGR01179">
    <property type="entry name" value="galE"/>
    <property type="match status" value="1"/>
</dbReference>
<keyword evidence="7 9" id="KW-0520">NAD</keyword>
<dbReference type="PRINTS" id="PR01713">
    <property type="entry name" value="NUCEPIMERASE"/>
</dbReference>
<organism evidence="11 12">
    <name type="scientific">Hydrogenothermus marinus</name>
    <dbReference type="NCBI Taxonomy" id="133270"/>
    <lineage>
        <taxon>Bacteria</taxon>
        <taxon>Pseudomonadati</taxon>
        <taxon>Aquificota</taxon>
        <taxon>Aquificia</taxon>
        <taxon>Aquificales</taxon>
        <taxon>Hydrogenothermaceae</taxon>
        <taxon>Hydrogenothermus</taxon>
    </lineage>
</organism>
<dbReference type="Gene3D" id="3.90.25.10">
    <property type="entry name" value="UDP-galactose 4-epimerase, domain 1"/>
    <property type="match status" value="1"/>
</dbReference>
<evidence type="ECO:0000256" key="6">
    <source>
        <dbReference type="ARBA" id="ARBA00018569"/>
    </source>
</evidence>
<comment type="similarity">
    <text evidence="4 9">Belongs to the NAD(P)-dependent epimerase/dehydratase family.</text>
</comment>
<dbReference type="EMBL" id="REFO01000013">
    <property type="protein sequence ID" value="RMA93301.1"/>
    <property type="molecule type" value="Genomic_DNA"/>
</dbReference>
<comment type="subunit">
    <text evidence="9">Homodimer.</text>
</comment>
<dbReference type="PANTHER" id="PTHR43725">
    <property type="entry name" value="UDP-GLUCOSE 4-EPIMERASE"/>
    <property type="match status" value="1"/>
</dbReference>
<accession>A0A3M0B820</accession>
<dbReference type="GO" id="GO:0003978">
    <property type="term" value="F:UDP-glucose 4-epimerase activity"/>
    <property type="evidence" value="ECO:0007669"/>
    <property type="project" value="UniProtKB-UniRule"/>
</dbReference>
<dbReference type="NCBIfam" id="NF007956">
    <property type="entry name" value="PRK10675.1"/>
    <property type="match status" value="1"/>
</dbReference>
<keyword evidence="8 9" id="KW-0413">Isomerase</keyword>
<dbReference type="GO" id="GO:0005829">
    <property type="term" value="C:cytosol"/>
    <property type="evidence" value="ECO:0007669"/>
    <property type="project" value="TreeGrafter"/>
</dbReference>
<comment type="catalytic activity">
    <reaction evidence="1 9">
        <text>UDP-alpha-D-glucose = UDP-alpha-D-galactose</text>
        <dbReference type="Rhea" id="RHEA:22168"/>
        <dbReference type="ChEBI" id="CHEBI:58885"/>
        <dbReference type="ChEBI" id="CHEBI:66914"/>
        <dbReference type="EC" id="5.1.3.2"/>
    </reaction>
</comment>
<evidence type="ECO:0000313" key="12">
    <source>
        <dbReference type="Proteomes" id="UP000280842"/>
    </source>
</evidence>
<evidence type="ECO:0000313" key="11">
    <source>
        <dbReference type="EMBL" id="RMA93301.1"/>
    </source>
</evidence>
<dbReference type="SUPFAM" id="SSF51735">
    <property type="entry name" value="NAD(P)-binding Rossmann-fold domains"/>
    <property type="match status" value="1"/>
</dbReference>
<protein>
    <recommendedName>
        <fullName evidence="6 9">UDP-glucose 4-epimerase</fullName>
        <ecNumber evidence="5 9">5.1.3.2</ecNumber>
    </recommendedName>
</protein>
<evidence type="ECO:0000259" key="10">
    <source>
        <dbReference type="Pfam" id="PF16363"/>
    </source>
</evidence>
<keyword evidence="12" id="KW-1185">Reference proteome</keyword>
<evidence type="ECO:0000256" key="4">
    <source>
        <dbReference type="ARBA" id="ARBA00007637"/>
    </source>
</evidence>
<dbReference type="InterPro" id="IPR016040">
    <property type="entry name" value="NAD(P)-bd_dom"/>
</dbReference>
<dbReference type="OrthoDB" id="9801029at2"/>
<dbReference type="Pfam" id="PF16363">
    <property type="entry name" value="GDP_Man_Dehyd"/>
    <property type="match status" value="1"/>
</dbReference>
<keyword evidence="9" id="KW-0119">Carbohydrate metabolism</keyword>
<dbReference type="RefSeq" id="WP_121923470.1">
    <property type="nucleotide sequence ID" value="NZ_REFO01000013.1"/>
</dbReference>
<dbReference type="InterPro" id="IPR005886">
    <property type="entry name" value="UDP_G4E"/>
</dbReference>
<sequence length="335" mass="37604">MSKKIFLTGGAGYIGSHTAVVLLEAGYDVVIYDNLSNSKYEVINRIEKITGKRPEFIKGDIRDSKTLEKAIEGCDAVIHFAGLKAVGESVEKPLEYYDNNVCGSVNLFKVMQKKNIKKIVFSSSATVYGDPQKLPLTEDHPLAPVNPYGKTKYMIEEILKDLYNSDKNWHIAVLRYFNPVGAHESGLIGEDPQGIPNNLMPYISQVAVGKREYLRVFGNDYDTPDGTGIRDYIHVVDLAKGHLKALEKLDEIGYEVYNLGTGRGYSVLEVVKAFEKASGKKIPYKIVERRPGDVAVCYADPSKAEKELNWKAEYDINKMCKDSWNWQSKNPKGYE</sequence>
<evidence type="ECO:0000256" key="7">
    <source>
        <dbReference type="ARBA" id="ARBA00023027"/>
    </source>
</evidence>
<evidence type="ECO:0000256" key="1">
    <source>
        <dbReference type="ARBA" id="ARBA00000083"/>
    </source>
</evidence>
<evidence type="ECO:0000256" key="5">
    <source>
        <dbReference type="ARBA" id="ARBA00013189"/>
    </source>
</evidence>
<comment type="caution">
    <text evidence="11">The sequence shown here is derived from an EMBL/GenBank/DDBJ whole genome shotgun (WGS) entry which is preliminary data.</text>
</comment>
<proteinExistence type="inferred from homology"/>
<dbReference type="UniPathway" id="UPA00214"/>
<dbReference type="Proteomes" id="UP000280842">
    <property type="component" value="Unassembled WGS sequence"/>
</dbReference>
<dbReference type="EC" id="5.1.3.2" evidence="5 9"/>
<dbReference type="CDD" id="cd05247">
    <property type="entry name" value="UDP_G4E_1_SDR_e"/>
    <property type="match status" value="1"/>
</dbReference>
<evidence type="ECO:0000256" key="2">
    <source>
        <dbReference type="ARBA" id="ARBA00001911"/>
    </source>
</evidence>
<dbReference type="AlphaFoldDB" id="A0A3M0B820"/>
<comment type="cofactor">
    <cofactor evidence="2 9">
        <name>NAD(+)</name>
        <dbReference type="ChEBI" id="CHEBI:57540"/>
    </cofactor>
</comment>
<evidence type="ECO:0000256" key="9">
    <source>
        <dbReference type="RuleBase" id="RU366046"/>
    </source>
</evidence>
<dbReference type="PANTHER" id="PTHR43725:SF47">
    <property type="entry name" value="UDP-GLUCOSE 4-EPIMERASE"/>
    <property type="match status" value="1"/>
</dbReference>